<dbReference type="EMBL" id="JADEXG010000086">
    <property type="protein sequence ID" value="MBE9080140.1"/>
    <property type="molecule type" value="Genomic_DNA"/>
</dbReference>
<protein>
    <submittedName>
        <fullName evidence="4">Glycosyltransferase family 4 protein</fullName>
    </submittedName>
</protein>
<accession>A0A8J7ABT2</accession>
<evidence type="ECO:0000313" key="4">
    <source>
        <dbReference type="EMBL" id="MBE9080140.1"/>
    </source>
</evidence>
<keyword evidence="1" id="KW-0808">Transferase</keyword>
<feature type="domain" description="Glycosyl transferase family 1" evidence="2">
    <location>
        <begin position="186"/>
        <end position="350"/>
    </location>
</feature>
<dbReference type="Pfam" id="PF13439">
    <property type="entry name" value="Glyco_transf_4"/>
    <property type="match status" value="1"/>
</dbReference>
<dbReference type="InterPro" id="IPR001296">
    <property type="entry name" value="Glyco_trans_1"/>
</dbReference>
<comment type="caution">
    <text evidence="4">The sequence shown here is derived from an EMBL/GenBank/DDBJ whole genome shotgun (WGS) entry which is preliminary data.</text>
</comment>
<feature type="domain" description="Glycosyltransferase subfamily 4-like N-terminal" evidence="3">
    <location>
        <begin position="56"/>
        <end position="173"/>
    </location>
</feature>
<dbReference type="Gene3D" id="3.40.50.2000">
    <property type="entry name" value="Glycogen Phosphorylase B"/>
    <property type="match status" value="2"/>
</dbReference>
<dbReference type="Pfam" id="PF00534">
    <property type="entry name" value="Glycos_transf_1"/>
    <property type="match status" value="1"/>
</dbReference>
<proteinExistence type="predicted"/>
<keyword evidence="5" id="KW-1185">Reference proteome</keyword>
<dbReference type="GO" id="GO:0016757">
    <property type="term" value="F:glycosyltransferase activity"/>
    <property type="evidence" value="ECO:0007669"/>
    <property type="project" value="InterPro"/>
</dbReference>
<gene>
    <name evidence="4" type="ORF">IQ241_23075</name>
</gene>
<dbReference type="SUPFAM" id="SSF53756">
    <property type="entry name" value="UDP-Glycosyltransferase/glycogen phosphorylase"/>
    <property type="match status" value="1"/>
</dbReference>
<dbReference type="CDD" id="cd03809">
    <property type="entry name" value="GT4_MtfB-like"/>
    <property type="match status" value="1"/>
</dbReference>
<name>A0A8J7ABT2_9CYAN</name>
<evidence type="ECO:0000313" key="5">
    <source>
        <dbReference type="Proteomes" id="UP000636505"/>
    </source>
</evidence>
<evidence type="ECO:0000259" key="3">
    <source>
        <dbReference type="Pfam" id="PF13439"/>
    </source>
</evidence>
<sequence>MRIALLRPPRKFSFSMDVYADSLVRGLKTTCPDWEFIEFTPSLKVDHNEHKTWKAGIKKYYSRYYSFPKSLKNLEVNLFHIVDHSDGHWVYWLSYFNKASVLTCHDLINLTQPETFQGKAIFPMVSMASWKFSVSGMKKANRVITVSSHTAKDVVKYLDVHPDLIDVIPNAVDSVFSPLPTDTVQRNRSRYGLDRETLCLLNVGSNNQRKNIITILKVLETVRSKSIKVTFWKTGGDFTQEQKEFIRKNSLEDCVYYMGRPSQNELINIYNAADILVAPSLYEGFGLTALEAMACGTPVITSNVTSVPEVVGDAAILTNPLDVDEIVEKVLLIHQDQCKRNDLIQRGIKRVQPFTWERTAEQVATVYEKALACL</sequence>
<dbReference type="Proteomes" id="UP000636505">
    <property type="component" value="Unassembled WGS sequence"/>
</dbReference>
<dbReference type="PANTHER" id="PTHR46401">
    <property type="entry name" value="GLYCOSYLTRANSFERASE WBBK-RELATED"/>
    <property type="match status" value="1"/>
</dbReference>
<dbReference type="GO" id="GO:0009103">
    <property type="term" value="P:lipopolysaccharide biosynthetic process"/>
    <property type="evidence" value="ECO:0007669"/>
    <property type="project" value="TreeGrafter"/>
</dbReference>
<evidence type="ECO:0000259" key="2">
    <source>
        <dbReference type="Pfam" id="PF00534"/>
    </source>
</evidence>
<dbReference type="AlphaFoldDB" id="A0A8J7ABT2"/>
<reference evidence="4" key="1">
    <citation type="submission" date="2020-10" db="EMBL/GenBank/DDBJ databases">
        <authorList>
            <person name="Castelo-Branco R."/>
            <person name="Eusebio N."/>
            <person name="Adriana R."/>
            <person name="Vieira A."/>
            <person name="Brugerolle De Fraissinette N."/>
            <person name="Rezende De Castro R."/>
            <person name="Schneider M.P."/>
            <person name="Vasconcelos V."/>
            <person name="Leao P.N."/>
        </authorList>
    </citation>
    <scope>NUCLEOTIDE SEQUENCE</scope>
    <source>
        <strain evidence="4">LEGE 07310</strain>
    </source>
</reference>
<dbReference type="PANTHER" id="PTHR46401:SF2">
    <property type="entry name" value="GLYCOSYLTRANSFERASE WBBK-RELATED"/>
    <property type="match status" value="1"/>
</dbReference>
<dbReference type="RefSeq" id="WP_193911790.1">
    <property type="nucleotide sequence ID" value="NZ_JADEXG010000086.1"/>
</dbReference>
<evidence type="ECO:0000256" key="1">
    <source>
        <dbReference type="ARBA" id="ARBA00022679"/>
    </source>
</evidence>
<dbReference type="InterPro" id="IPR028098">
    <property type="entry name" value="Glyco_trans_4-like_N"/>
</dbReference>
<organism evidence="4 5">
    <name type="scientific">Vasconcelosia minhoensis LEGE 07310</name>
    <dbReference type="NCBI Taxonomy" id="915328"/>
    <lineage>
        <taxon>Bacteria</taxon>
        <taxon>Bacillati</taxon>
        <taxon>Cyanobacteriota</taxon>
        <taxon>Cyanophyceae</taxon>
        <taxon>Nodosilineales</taxon>
        <taxon>Cymatolegaceae</taxon>
        <taxon>Vasconcelosia</taxon>
        <taxon>Vasconcelosia minhoensis</taxon>
    </lineage>
</organism>